<protein>
    <recommendedName>
        <fullName evidence="1">Glyoxalase/fosfomycin resistance/dioxygenase domain-containing protein</fullName>
    </recommendedName>
</protein>
<name>A0A2M9BWH1_9MICO</name>
<dbReference type="EMBL" id="PGFB01000003">
    <property type="protein sequence ID" value="PJJ62307.1"/>
    <property type="molecule type" value="Genomic_DNA"/>
</dbReference>
<dbReference type="InterPro" id="IPR029068">
    <property type="entry name" value="Glyas_Bleomycin-R_OHBP_Dase"/>
</dbReference>
<dbReference type="OrthoDB" id="6624781at2"/>
<accession>A0A2M9BWH1</accession>
<sequence>MTGERSYAVLPCADLDEALDFYTALGFTVTFQQRRPNPSAVVELDDLGIHLAAIEGFDPAGSYGSVIITVPDPEGLHSSFRDGLRARFGSAPRRGIPRVLPPRRKAGTATGFTVVDVGGNWLRFYRSGASEDEPARSGLGRVVDVAARQGDARGDDAQAIAVLDAGILRHPDAPVAELVEALLYRAELKARLGLDASDDLDSAAELAAAQNPDPEAG</sequence>
<dbReference type="Proteomes" id="UP000230161">
    <property type="component" value="Unassembled WGS sequence"/>
</dbReference>
<dbReference type="RefSeq" id="WP_100344883.1">
    <property type="nucleotide sequence ID" value="NZ_PGFB01000003.1"/>
</dbReference>
<proteinExistence type="predicted"/>
<evidence type="ECO:0000259" key="1">
    <source>
        <dbReference type="Pfam" id="PF00903"/>
    </source>
</evidence>
<comment type="caution">
    <text evidence="2">The sequence shown here is derived from an EMBL/GenBank/DDBJ whole genome shotgun (WGS) entry which is preliminary data.</text>
</comment>
<dbReference type="InterPro" id="IPR004360">
    <property type="entry name" value="Glyas_Fos-R_dOase_dom"/>
</dbReference>
<gene>
    <name evidence="2" type="ORF">CLV54_2106</name>
</gene>
<dbReference type="Pfam" id="PF00903">
    <property type="entry name" value="Glyoxalase"/>
    <property type="match status" value="1"/>
</dbReference>
<dbReference type="SUPFAM" id="SSF54593">
    <property type="entry name" value="Glyoxalase/Bleomycin resistance protein/Dihydroxybiphenyl dioxygenase"/>
    <property type="match status" value="1"/>
</dbReference>
<evidence type="ECO:0000313" key="3">
    <source>
        <dbReference type="Proteomes" id="UP000230161"/>
    </source>
</evidence>
<dbReference type="AlphaFoldDB" id="A0A2M9BWH1"/>
<feature type="domain" description="Glyoxalase/fosfomycin resistance/dioxygenase" evidence="1">
    <location>
        <begin position="7"/>
        <end position="124"/>
    </location>
</feature>
<organism evidence="2 3">
    <name type="scientific">Compostimonas suwonensis</name>
    <dbReference type="NCBI Taxonomy" id="1048394"/>
    <lineage>
        <taxon>Bacteria</taxon>
        <taxon>Bacillati</taxon>
        <taxon>Actinomycetota</taxon>
        <taxon>Actinomycetes</taxon>
        <taxon>Micrococcales</taxon>
        <taxon>Microbacteriaceae</taxon>
        <taxon>Compostimonas</taxon>
    </lineage>
</organism>
<reference evidence="2 3" key="1">
    <citation type="submission" date="2017-11" db="EMBL/GenBank/DDBJ databases">
        <title>Genomic Encyclopedia of Archaeal and Bacterial Type Strains, Phase II (KMG-II): From Individual Species to Whole Genera.</title>
        <authorList>
            <person name="Goeker M."/>
        </authorList>
    </citation>
    <scope>NUCLEOTIDE SEQUENCE [LARGE SCALE GENOMIC DNA]</scope>
    <source>
        <strain evidence="2 3">DSM 25625</strain>
    </source>
</reference>
<keyword evidence="3" id="KW-1185">Reference proteome</keyword>
<dbReference type="Gene3D" id="3.10.180.10">
    <property type="entry name" value="2,3-Dihydroxybiphenyl 1,2-Dioxygenase, domain 1"/>
    <property type="match status" value="1"/>
</dbReference>
<evidence type="ECO:0000313" key="2">
    <source>
        <dbReference type="EMBL" id="PJJ62307.1"/>
    </source>
</evidence>